<dbReference type="VEuPathDB" id="MicrosporidiaDB:VICG_00162"/>
<sequence>MTLLSDISEYLPDKNYYKLKETNTKLNEGYTTIEPKRKAIIEISNCPKSFFRKNNRPRRVCFCTDASNVVHNPGGTINPIIEKSATVEPSFEWSGEKQVVEIVKRIDLWPEMSQDDYVCRPIDKKLNLENS</sequence>
<dbReference type="OrthoDB" id="10619905at2759"/>
<proteinExistence type="predicted"/>
<evidence type="ECO:0000313" key="2">
    <source>
        <dbReference type="Proteomes" id="UP000011082"/>
    </source>
</evidence>
<reference evidence="2" key="1">
    <citation type="submission" date="2011-05" db="EMBL/GenBank/DDBJ databases">
        <title>The genome sequence of Vittaforma corneae strain ATCC 50505.</title>
        <authorList>
            <consortium name="The Broad Institute Genome Sequencing Platform"/>
            <person name="Cuomo C."/>
            <person name="Didier E."/>
            <person name="Bowers L."/>
            <person name="Young S.K."/>
            <person name="Zeng Q."/>
            <person name="Gargeya S."/>
            <person name="Fitzgerald M."/>
            <person name="Haas B."/>
            <person name="Abouelleil A."/>
            <person name="Alvarado L."/>
            <person name="Arachchi H.M."/>
            <person name="Berlin A."/>
            <person name="Chapman S.B."/>
            <person name="Gearin G."/>
            <person name="Goldberg J."/>
            <person name="Griggs A."/>
            <person name="Gujja S."/>
            <person name="Hansen M."/>
            <person name="Heiman D."/>
            <person name="Howarth C."/>
            <person name="Larimer J."/>
            <person name="Lui A."/>
            <person name="MacDonald P.J.P."/>
            <person name="McCowen C."/>
            <person name="Montmayeur A."/>
            <person name="Murphy C."/>
            <person name="Neiman D."/>
            <person name="Pearson M."/>
            <person name="Priest M."/>
            <person name="Roberts A."/>
            <person name="Saif S."/>
            <person name="Shea T."/>
            <person name="Sisk P."/>
            <person name="Stolte C."/>
            <person name="Sykes S."/>
            <person name="Wortman J."/>
            <person name="Nusbaum C."/>
            <person name="Birren B."/>
        </authorList>
    </citation>
    <scope>NUCLEOTIDE SEQUENCE [LARGE SCALE GENOMIC DNA]</scope>
    <source>
        <strain evidence="2">ATCC 50505</strain>
    </source>
</reference>
<protein>
    <submittedName>
        <fullName evidence="1">Uncharacterized protein</fullName>
    </submittedName>
</protein>
<gene>
    <name evidence="1" type="ORF">VICG_00162</name>
</gene>
<dbReference type="RefSeq" id="XP_007603615.1">
    <property type="nucleotide sequence ID" value="XM_007603553.1"/>
</dbReference>
<keyword evidence="2" id="KW-1185">Reference proteome</keyword>
<evidence type="ECO:0000313" key="1">
    <source>
        <dbReference type="EMBL" id="ELA42847.1"/>
    </source>
</evidence>
<name>L2GR92_VITCO</name>
<organism evidence="1 2">
    <name type="scientific">Vittaforma corneae (strain ATCC 50505)</name>
    <name type="common">Microsporidian parasite</name>
    <name type="synonym">Nosema corneum</name>
    <dbReference type="NCBI Taxonomy" id="993615"/>
    <lineage>
        <taxon>Eukaryota</taxon>
        <taxon>Fungi</taxon>
        <taxon>Fungi incertae sedis</taxon>
        <taxon>Microsporidia</taxon>
        <taxon>Nosematidae</taxon>
        <taxon>Vittaforma</taxon>
    </lineage>
</organism>
<accession>L2GR92</accession>
<dbReference type="HOGENOM" id="CLU_1929208_0_0_1"/>
<dbReference type="AlphaFoldDB" id="L2GR92"/>
<dbReference type="Proteomes" id="UP000011082">
    <property type="component" value="Unassembled WGS sequence"/>
</dbReference>
<dbReference type="EMBL" id="JH370130">
    <property type="protein sequence ID" value="ELA42847.1"/>
    <property type="molecule type" value="Genomic_DNA"/>
</dbReference>
<dbReference type="InParanoid" id="L2GR92"/>
<dbReference type="GeneID" id="19880880"/>